<protein>
    <recommendedName>
        <fullName evidence="2">Methyltransferase domain-containing protein</fullName>
    </recommendedName>
</protein>
<dbReference type="CDD" id="cd02440">
    <property type="entry name" value="AdoMet_MTases"/>
    <property type="match status" value="1"/>
</dbReference>
<feature type="domain" description="Methyltransferase" evidence="2">
    <location>
        <begin position="37"/>
        <end position="143"/>
    </location>
</feature>
<evidence type="ECO:0000313" key="4">
    <source>
        <dbReference type="Proteomes" id="UP000036938"/>
    </source>
</evidence>
<dbReference type="Proteomes" id="UP000036938">
    <property type="component" value="Unassembled WGS sequence"/>
</dbReference>
<dbReference type="EMBL" id="AQQZ01000004">
    <property type="protein sequence ID" value="KNG93863.1"/>
    <property type="molecule type" value="Genomic_DNA"/>
</dbReference>
<dbReference type="PANTHER" id="PTHR44068">
    <property type="entry name" value="ZGC:194242"/>
    <property type="match status" value="1"/>
</dbReference>
<comment type="caution">
    <text evidence="3">The sequence shown here is derived from an EMBL/GenBank/DDBJ whole genome shotgun (WGS) entry which is preliminary data.</text>
</comment>
<proteinExistence type="predicted"/>
<evidence type="ECO:0000259" key="2">
    <source>
        <dbReference type="Pfam" id="PF13847"/>
    </source>
</evidence>
<dbReference type="AlphaFoldDB" id="A0A0L1JR36"/>
<evidence type="ECO:0000256" key="1">
    <source>
        <dbReference type="ARBA" id="ARBA00022679"/>
    </source>
</evidence>
<dbReference type="InterPro" id="IPR029063">
    <property type="entry name" value="SAM-dependent_MTases_sf"/>
</dbReference>
<sequence length="260" mass="28521">MGSMDYDDAAADRLEAAYLGPDVTAQRAHTMRLLDIQPGEAVIDLGSGPGFLASDIADATGPEGRVLGIDLSDALISRARRRTTQHWLRHEKADVTQIPSEDASFDVVVSTQVAEYVPDIDAFCAEMHRVMKPGARGLVMATDWNAMSWSSSDPERMARVMAAFAPHCADSSLPQSLRGRLRDAGLEVTGIDCFPIVTTDWHEGCYCQTVIPFIQGYIRTVGTLDDATLDAWAEDLADLNARGEHFFATFRFSFLVTRPH</sequence>
<name>A0A0L1JR36_9RHOB</name>
<evidence type="ECO:0000313" key="3">
    <source>
        <dbReference type="EMBL" id="KNG93863.1"/>
    </source>
</evidence>
<dbReference type="GO" id="GO:0016126">
    <property type="term" value="P:sterol biosynthetic process"/>
    <property type="evidence" value="ECO:0007669"/>
    <property type="project" value="TreeGrafter"/>
</dbReference>
<dbReference type="SUPFAM" id="SSF53335">
    <property type="entry name" value="S-adenosyl-L-methionine-dependent methyltransferases"/>
    <property type="match status" value="1"/>
</dbReference>
<dbReference type="GO" id="GO:0003838">
    <property type="term" value="F:sterol 24-C-methyltransferase activity"/>
    <property type="evidence" value="ECO:0007669"/>
    <property type="project" value="TreeGrafter"/>
</dbReference>
<dbReference type="PANTHER" id="PTHR44068:SF1">
    <property type="entry name" value="HYPOTHETICAL LOC100005854"/>
    <property type="match status" value="1"/>
</dbReference>
<gene>
    <name evidence="3" type="ORF">ATO11_11925</name>
</gene>
<keyword evidence="1" id="KW-0808">Transferase</keyword>
<dbReference type="STRING" id="1317121.ATO11_11925"/>
<reference evidence="3 4" key="1">
    <citation type="journal article" date="2015" name="Int. J. Syst. Evol. Microbiol.">
        <title>Aestuariivita atlantica sp. nov., isolated from deep sea sediment of the Atlantic Ocean.</title>
        <authorList>
            <person name="Li G."/>
            <person name="Lai Q."/>
            <person name="Du Y."/>
            <person name="Liu X."/>
            <person name="Sun F."/>
            <person name="Shao Z."/>
        </authorList>
    </citation>
    <scope>NUCLEOTIDE SEQUENCE [LARGE SCALE GENOMIC DNA]</scope>
    <source>
        <strain evidence="3 4">22II-S11-z3</strain>
    </source>
</reference>
<dbReference type="InterPro" id="IPR025714">
    <property type="entry name" value="Methyltranfer_dom"/>
</dbReference>
<dbReference type="InterPro" id="IPR050447">
    <property type="entry name" value="Erg6_SMT_methyltransf"/>
</dbReference>
<dbReference type="Pfam" id="PF13847">
    <property type="entry name" value="Methyltransf_31"/>
    <property type="match status" value="1"/>
</dbReference>
<organism evidence="3 4">
    <name type="scientific">Pseudaestuariivita atlantica</name>
    <dbReference type="NCBI Taxonomy" id="1317121"/>
    <lineage>
        <taxon>Bacteria</taxon>
        <taxon>Pseudomonadati</taxon>
        <taxon>Pseudomonadota</taxon>
        <taxon>Alphaproteobacteria</taxon>
        <taxon>Rhodobacterales</taxon>
        <taxon>Paracoccaceae</taxon>
        <taxon>Pseudaestuariivita</taxon>
    </lineage>
</organism>
<dbReference type="Gene3D" id="3.40.50.150">
    <property type="entry name" value="Vaccinia Virus protein VP39"/>
    <property type="match status" value="1"/>
</dbReference>
<accession>A0A0L1JR36</accession>
<keyword evidence="4" id="KW-1185">Reference proteome</keyword>